<dbReference type="STRING" id="400727.A0A2T7PSG7"/>
<evidence type="ECO:0000313" key="5">
    <source>
        <dbReference type="Proteomes" id="UP000245119"/>
    </source>
</evidence>
<evidence type="ECO:0000256" key="1">
    <source>
        <dbReference type="ARBA" id="ARBA00006545"/>
    </source>
</evidence>
<evidence type="ECO:0000313" key="4">
    <source>
        <dbReference type="EMBL" id="PVD36340.1"/>
    </source>
</evidence>
<evidence type="ECO:0000259" key="3">
    <source>
        <dbReference type="Pfam" id="PF25037"/>
    </source>
</evidence>
<dbReference type="PANTHER" id="PTHR16166:SF93">
    <property type="entry name" value="INTERMEMBRANE LIPID TRANSFER PROTEIN VPS13"/>
    <property type="match status" value="1"/>
</dbReference>
<proteinExistence type="inferred from homology"/>
<reference evidence="4 5" key="1">
    <citation type="submission" date="2018-04" db="EMBL/GenBank/DDBJ databases">
        <title>The genome of golden apple snail Pomacea canaliculata provides insight into stress tolerance and invasive adaptation.</title>
        <authorList>
            <person name="Liu C."/>
            <person name="Liu B."/>
            <person name="Ren Y."/>
            <person name="Zhang Y."/>
            <person name="Wang H."/>
            <person name="Li S."/>
            <person name="Jiang F."/>
            <person name="Yin L."/>
            <person name="Zhang G."/>
            <person name="Qian W."/>
            <person name="Fan W."/>
        </authorList>
    </citation>
    <scope>NUCLEOTIDE SEQUENCE [LARGE SCALE GENOMIC DNA]</scope>
    <source>
        <strain evidence="4">SZHN2017</strain>
        <tissue evidence="4">Muscle</tissue>
    </source>
</reference>
<accession>A0A2T7PSG7</accession>
<dbReference type="Proteomes" id="UP000245119">
    <property type="component" value="Linkage Group LG2"/>
</dbReference>
<dbReference type="InterPro" id="IPR056748">
    <property type="entry name" value="VPS13-like_C"/>
</dbReference>
<dbReference type="Pfam" id="PF25036">
    <property type="entry name" value="VPS13_VAB"/>
    <property type="match status" value="1"/>
</dbReference>
<dbReference type="EMBL" id="PZQS01000002">
    <property type="protein sequence ID" value="PVD36340.1"/>
    <property type="molecule type" value="Genomic_DNA"/>
</dbReference>
<organism evidence="4 5">
    <name type="scientific">Pomacea canaliculata</name>
    <name type="common">Golden apple snail</name>
    <dbReference type="NCBI Taxonomy" id="400727"/>
    <lineage>
        <taxon>Eukaryota</taxon>
        <taxon>Metazoa</taxon>
        <taxon>Spiralia</taxon>
        <taxon>Lophotrochozoa</taxon>
        <taxon>Mollusca</taxon>
        <taxon>Gastropoda</taxon>
        <taxon>Caenogastropoda</taxon>
        <taxon>Architaenioglossa</taxon>
        <taxon>Ampullarioidea</taxon>
        <taxon>Ampullariidae</taxon>
        <taxon>Pomacea</taxon>
    </lineage>
</organism>
<dbReference type="PANTHER" id="PTHR16166">
    <property type="entry name" value="VACUOLAR PROTEIN SORTING-ASSOCIATED PROTEIN VPS13"/>
    <property type="match status" value="1"/>
</dbReference>
<dbReference type="Pfam" id="PF25037">
    <property type="entry name" value="VPS13_C"/>
    <property type="match status" value="1"/>
</dbReference>
<feature type="domain" description="Vacuolar protein sorting-associated protein 13 VPS13 adaptor binding" evidence="2">
    <location>
        <begin position="155"/>
        <end position="599"/>
    </location>
</feature>
<dbReference type="GO" id="GO:0006623">
    <property type="term" value="P:protein targeting to vacuole"/>
    <property type="evidence" value="ECO:0007669"/>
    <property type="project" value="TreeGrafter"/>
</dbReference>
<dbReference type="GO" id="GO:0045053">
    <property type="term" value="P:protein retention in Golgi apparatus"/>
    <property type="evidence" value="ECO:0007669"/>
    <property type="project" value="TreeGrafter"/>
</dbReference>
<sequence length="1441" mass="161110">MEVPTQFTNVCMQAFNDAYNLPPENASQGRVKLPPDASLSVYNRKEAGGAVRASMIKATQEGDERKIIFQVHLMTTYSSIMKGQGMKLCYTVPHSLLTSGRRIWCTREVTIKRAEKRLFQINQRSHHGDVWSIVCCHRLLTGPEGLVSEIHCTGDTELQSCGVAHPHSVFSMPLKAVYSLSSELYFRPCIGSYELSMEPFNWRSAENSGLVQISCPDIQKGFSACYFNIEAEVEKIFFESGEEKNAKSFFFHLQPTVILHNLLPFTISYLLEGTADHESLTKGENRPLMHACFTETTLGIVIPSYQNEEWMGCCQIQCNTPLLTTCSFEAGPESNRASLDLGLHCKLNKGTLDVSLFCPYWMINKTGKWLAYRGSDQSSVVQHPPDAEALVLFSYKRKSFFSAKKKAQLQIENLEWSDKFSLDTVGSSGTVQCRSKTEEAEVGVKIYLSSSGLTKVVTFTPYYLLLNISTESILITDHENWIEVPSQQVIPFYPYPSENITIKAKIKGTSEETVPFPIDQAHSTMLRLDNEYGAICAECQVTESSMITTLKGYSPGLAAVRVVNHIENFSVTFYQCGLKDCQVTVPSQHTVLYTWDLPMGVREIVWSCGNKRNVKNNLSEDDMDEFFADDDTKVYWVTFLDGLQRVLLFTEDLEIAVEAQEAGELEHVEKELLFQLQSFGLSLVNDLTQEELAFLGITSSGIIWEEKKKRRYKALKLKDCKMLEEAYQKYHNDLVVGKIPNITVQLENKMEVDFSSMTAVKPRTFPIRRIFENGIWFNFKSSAHQQQLHAKINRLQFDNQMAHAIFPTVLSPVAPPKTVAADSAPKSFIEVSLMMRMHEHSNVSQIKYFKVLVQEMNVKVSQEFLNAVLDFLAPTEPLPRIQETIQFLEDIKLSEKSLMNLVGLSLSEEQKNFYDYLHLSPLKIHLSFSLQNSSGSTETMELHAGVLNVFLQSVGVVLTDIQDVVFKLGYFERSHACYNQSQLIREVSRHYIGQAIKQTYVLVLGLDVLGNPFGLLRGLSEGIEDLFYEPYQGAIQGPEEFAEGLALGVRSLFGHTVGGAAGAVSRITGTLGKGLASLTLDEEYQKKRQAQLNKRPATATEGFARGGKGLVMGVFDGVTGIVRKPVEGARQEGVSGFFKGVGKGLVGVVTRPTSGVVDFASSSFEGIRRITEMTDEIKRLRPARRFYKDGVIRPYVHQEAEGYEVLKETDKGKFIATDEYQAHVVVSKDGKNIFLLTDKRIIMAKLGEIFGSWDCEWSYTWAELKEPPKRIPKGIEIILKEKEKKKFFSGGASKKEVTITDPIIVETSETCSIVTSDPKSVKKTASQFFYEAGVLSSPLPDPQARQTIPEQAPFHSLVQHGDSQAWAMMEGGPLFCIEHCKDGLEVAASGSSESQDVSFTNVFVIILAAGDWSSRGPYPGQSTGHPPSAMLELIWLQMGIS</sequence>
<evidence type="ECO:0000259" key="2">
    <source>
        <dbReference type="Pfam" id="PF25036"/>
    </source>
</evidence>
<gene>
    <name evidence="4" type="ORF">C0Q70_03319</name>
</gene>
<dbReference type="OrthoDB" id="428159at2759"/>
<feature type="domain" description="Intermembrane lipid transfer protein VPS13-like C-terminal" evidence="3">
    <location>
        <begin position="1180"/>
        <end position="1300"/>
    </location>
</feature>
<name>A0A2T7PSG7_POMCA</name>
<comment type="caution">
    <text evidence="4">The sequence shown here is derived from an EMBL/GenBank/DDBJ whole genome shotgun (WGS) entry which is preliminary data.</text>
</comment>
<dbReference type="InterPro" id="IPR009543">
    <property type="entry name" value="VPS13_VAB"/>
</dbReference>
<keyword evidence="5" id="KW-1185">Reference proteome</keyword>
<dbReference type="InterPro" id="IPR026847">
    <property type="entry name" value="VPS13"/>
</dbReference>
<comment type="similarity">
    <text evidence="1">Belongs to the VPS13 family.</text>
</comment>
<protein>
    <recommendedName>
        <fullName evidence="6">Vacuolar protein sorting-associated protein 13 DH-like domain-containing protein</fullName>
    </recommendedName>
</protein>
<evidence type="ECO:0008006" key="6">
    <source>
        <dbReference type="Google" id="ProtNLM"/>
    </source>
</evidence>